<dbReference type="EMBL" id="MWAK01000267">
    <property type="protein sequence ID" value="OPZ90360.1"/>
    <property type="molecule type" value="Genomic_DNA"/>
</dbReference>
<accession>A0A1V5MBS5</accession>
<dbReference type="AlphaFoldDB" id="A0A1V5MBS5"/>
<comment type="caution">
    <text evidence="2">The sequence shown here is derived from an EMBL/GenBank/DDBJ whole genome shotgun (WGS) entry which is preliminary data.</text>
</comment>
<evidence type="ECO:0000256" key="1">
    <source>
        <dbReference type="SAM" id="MobiDB-lite"/>
    </source>
</evidence>
<proteinExistence type="predicted"/>
<organism evidence="2">
    <name type="scientific">candidate division TA06 bacterium ADurb.Bin417</name>
    <dbReference type="NCBI Taxonomy" id="1852828"/>
    <lineage>
        <taxon>Bacteria</taxon>
        <taxon>Bacteria division TA06</taxon>
    </lineage>
</organism>
<dbReference type="Proteomes" id="UP000485484">
    <property type="component" value="Unassembled WGS sequence"/>
</dbReference>
<sequence length="370" mass="38630">MRATGRNRDVGRAGGQRPAAAGRLPADPAGDGVKIVVDDDGALLDRFAGEVIVVLAHEISRRAAQVEEERQIDPLQRFAEPAQFGSVIDLAELEGAVEEVAADAVGAPGAQHPGVGQVVNVVPDFGVGVDPGRDLRGRVEMRVDHRLGHLRVAGVPEVAGVLLQQDDLLAPLLPENGLVMDGNHLHLGRHQRIRPVLGPDREPLLALLDRRSEAQGGHDTPEIAAGPEPIVEGQAAGRINPVQGPVLLVGPVIALDLLGHDAADLGRVAMFAVDVAVAPPLPGDDRGVVADLLQQGLPLLPGGFQVIRVDAGGHVEDHPAGLVGRLEAVDGRVNGREGPVGILADRLQAFDFIPGESITGEIIMRLAPDG</sequence>
<name>A0A1V5MBS5_UNCT6</name>
<reference evidence="2" key="1">
    <citation type="submission" date="2017-02" db="EMBL/GenBank/DDBJ databases">
        <title>Delving into the versatile metabolic prowess of the omnipresent phylum Bacteroidetes.</title>
        <authorList>
            <person name="Nobu M.K."/>
            <person name="Mei R."/>
            <person name="Narihiro T."/>
            <person name="Kuroda K."/>
            <person name="Liu W.-T."/>
        </authorList>
    </citation>
    <scope>NUCLEOTIDE SEQUENCE</scope>
    <source>
        <strain evidence="2">ADurb.Bin417</strain>
    </source>
</reference>
<evidence type="ECO:0000313" key="2">
    <source>
        <dbReference type="EMBL" id="OPZ90360.1"/>
    </source>
</evidence>
<protein>
    <submittedName>
        <fullName evidence="2">Uncharacterized protein</fullName>
    </submittedName>
</protein>
<feature type="compositionally biased region" description="Basic and acidic residues" evidence="1">
    <location>
        <begin position="1"/>
        <end position="11"/>
    </location>
</feature>
<feature type="region of interest" description="Disordered" evidence="1">
    <location>
        <begin position="1"/>
        <end position="31"/>
    </location>
</feature>
<gene>
    <name evidence="2" type="ORF">BWY73_01336</name>
</gene>